<gene>
    <name evidence="2" type="ORF">B296_00022166</name>
</gene>
<organism evidence="2 3">
    <name type="scientific">Ensete ventricosum</name>
    <name type="common">Abyssinian banana</name>
    <name type="synonym">Musa ensete</name>
    <dbReference type="NCBI Taxonomy" id="4639"/>
    <lineage>
        <taxon>Eukaryota</taxon>
        <taxon>Viridiplantae</taxon>
        <taxon>Streptophyta</taxon>
        <taxon>Embryophyta</taxon>
        <taxon>Tracheophyta</taxon>
        <taxon>Spermatophyta</taxon>
        <taxon>Magnoliopsida</taxon>
        <taxon>Liliopsida</taxon>
        <taxon>Zingiberales</taxon>
        <taxon>Musaceae</taxon>
        <taxon>Ensete</taxon>
    </lineage>
</organism>
<dbReference type="AlphaFoldDB" id="A0A426YCD2"/>
<name>A0A426YCD2_ENSVE</name>
<sequence>MVLVSVSVNFLLQEFYNASVPVSAQATFPYVFAVSKYLQVSSLIIFAMQPGSFDLVGTVVYEIDQQPYQNVFYNGTIEVVDAGGVLTIESVFLVTLGVALVVLLAFWAYGQIQQLSKVLQLFDHSL</sequence>
<evidence type="ECO:0000313" key="3">
    <source>
        <dbReference type="Proteomes" id="UP000287651"/>
    </source>
</evidence>
<keyword evidence="1" id="KW-0812">Transmembrane</keyword>
<dbReference type="Proteomes" id="UP000287651">
    <property type="component" value="Unassembled WGS sequence"/>
</dbReference>
<keyword evidence="1" id="KW-0472">Membrane</keyword>
<dbReference type="PANTHER" id="PTHR12924">
    <property type="entry name" value="TRANSLOCON-ASSOCIATED PROTEIN, ALPHA SUBUNIT"/>
    <property type="match status" value="1"/>
</dbReference>
<reference evidence="2 3" key="1">
    <citation type="journal article" date="2014" name="Agronomy (Basel)">
        <title>A Draft Genome Sequence for Ensete ventricosum, the Drought-Tolerant Tree Against Hunger.</title>
        <authorList>
            <person name="Harrison J."/>
            <person name="Moore K.A."/>
            <person name="Paszkiewicz K."/>
            <person name="Jones T."/>
            <person name="Grant M."/>
            <person name="Ambacheew D."/>
            <person name="Muzemil S."/>
            <person name="Studholme D.J."/>
        </authorList>
    </citation>
    <scope>NUCLEOTIDE SEQUENCE [LARGE SCALE GENOMIC DNA]</scope>
</reference>
<evidence type="ECO:0000256" key="1">
    <source>
        <dbReference type="SAM" id="Phobius"/>
    </source>
</evidence>
<evidence type="ECO:0000313" key="2">
    <source>
        <dbReference type="EMBL" id="RRT49350.1"/>
    </source>
</evidence>
<comment type="caution">
    <text evidence="2">The sequence shown here is derived from an EMBL/GenBank/DDBJ whole genome shotgun (WGS) entry which is preliminary data.</text>
</comment>
<accession>A0A426YCD2</accession>
<feature type="transmembrane region" description="Helical" evidence="1">
    <location>
        <begin position="91"/>
        <end position="110"/>
    </location>
</feature>
<keyword evidence="1" id="KW-1133">Transmembrane helix</keyword>
<dbReference type="EMBL" id="AMZH03013395">
    <property type="protein sequence ID" value="RRT49350.1"/>
    <property type="molecule type" value="Genomic_DNA"/>
</dbReference>
<proteinExistence type="predicted"/>
<dbReference type="GO" id="GO:0005783">
    <property type="term" value="C:endoplasmic reticulum"/>
    <property type="evidence" value="ECO:0007669"/>
    <property type="project" value="TreeGrafter"/>
</dbReference>
<protein>
    <recommendedName>
        <fullName evidence="4">Translocon-associated protein subunit alpha</fullName>
    </recommendedName>
</protein>
<evidence type="ECO:0008006" key="4">
    <source>
        <dbReference type="Google" id="ProtNLM"/>
    </source>
</evidence>
<dbReference type="PANTHER" id="PTHR12924:SF0">
    <property type="entry name" value="TRANSLOCON-ASSOCIATED PROTEIN SUBUNIT ALPHA"/>
    <property type="match status" value="1"/>
</dbReference>